<dbReference type="PANTHER" id="PTHR43798">
    <property type="entry name" value="MONOACYLGLYCEROL LIPASE"/>
    <property type="match status" value="1"/>
</dbReference>
<accession>A0A1X0I8I3</accession>
<dbReference type="InterPro" id="IPR050266">
    <property type="entry name" value="AB_hydrolase_sf"/>
</dbReference>
<name>A0A1X0I8I3_9MYCO</name>
<dbReference type="Pfam" id="PF00561">
    <property type="entry name" value="Abhydrolase_1"/>
    <property type="match status" value="1"/>
</dbReference>
<evidence type="ECO:0000313" key="3">
    <source>
        <dbReference type="Proteomes" id="UP000192513"/>
    </source>
</evidence>
<reference evidence="2 3" key="1">
    <citation type="submission" date="2017-02" db="EMBL/GenBank/DDBJ databases">
        <title>The new phylogeny of genus Mycobacterium.</title>
        <authorList>
            <person name="Tortoli E."/>
            <person name="Trovato A."/>
            <person name="Cirillo D.M."/>
        </authorList>
    </citation>
    <scope>NUCLEOTIDE SEQUENCE [LARGE SCALE GENOMIC DNA]</scope>
    <source>
        <strain evidence="2 3">DSM 45000</strain>
    </source>
</reference>
<protein>
    <recommendedName>
        <fullName evidence="1">AB hydrolase-1 domain-containing protein</fullName>
    </recommendedName>
</protein>
<feature type="domain" description="AB hydrolase-1" evidence="1">
    <location>
        <begin position="20"/>
        <end position="270"/>
    </location>
</feature>
<proteinExistence type="predicted"/>
<dbReference type="STRING" id="590652.BST39_16425"/>
<gene>
    <name evidence="2" type="ORF">BST39_16425</name>
</gene>
<dbReference type="OrthoDB" id="5422338at2"/>
<dbReference type="Gene3D" id="3.40.50.1820">
    <property type="entry name" value="alpha/beta hydrolase"/>
    <property type="match status" value="1"/>
</dbReference>
<dbReference type="InterPro" id="IPR029058">
    <property type="entry name" value="AB_hydrolase_fold"/>
</dbReference>
<comment type="caution">
    <text evidence="2">The sequence shown here is derived from an EMBL/GenBank/DDBJ whole genome shotgun (WGS) entry which is preliminary data.</text>
</comment>
<dbReference type="SUPFAM" id="SSF53474">
    <property type="entry name" value="alpha/beta-Hydrolases"/>
    <property type="match status" value="1"/>
</dbReference>
<organism evidence="2 3">
    <name type="scientific">Mycobacterium paraseoulense</name>
    <dbReference type="NCBI Taxonomy" id="590652"/>
    <lineage>
        <taxon>Bacteria</taxon>
        <taxon>Bacillati</taxon>
        <taxon>Actinomycetota</taxon>
        <taxon>Actinomycetes</taxon>
        <taxon>Mycobacteriales</taxon>
        <taxon>Mycobacteriaceae</taxon>
        <taxon>Mycobacterium</taxon>
    </lineage>
</organism>
<dbReference type="EMBL" id="MVIE01000020">
    <property type="protein sequence ID" value="ORB39162.1"/>
    <property type="molecule type" value="Genomic_DNA"/>
</dbReference>
<dbReference type="InterPro" id="IPR000073">
    <property type="entry name" value="AB_hydrolase_1"/>
</dbReference>
<dbReference type="GO" id="GO:0016020">
    <property type="term" value="C:membrane"/>
    <property type="evidence" value="ECO:0007669"/>
    <property type="project" value="TreeGrafter"/>
</dbReference>
<dbReference type="GO" id="GO:0003824">
    <property type="term" value="F:catalytic activity"/>
    <property type="evidence" value="ECO:0007669"/>
    <property type="project" value="UniProtKB-ARBA"/>
</dbReference>
<sequence>MSDGISLSVRDCGSHAAGHTVVLLHGFCSNKDSWNIQMKQLILRWGNNIRIISYDHRGHGDSGSASMHTYRIDRLADDLAELLVALGVTGPLTLAGHSMGGMTALAYLHRPAGKRPVEPQSLILIATAAGNLGSRGLGRLLNSPATNVLYHLVHRLPRRSTDDVVQFLARPVCAALTRHGGYGEAAAKSSVAASAAAMRATPSTTKVGFLRALKEYDCSQTLSSITAKTTIISGGADKLTPVRHARELADGIPGSTLIHRPTAGHTLLHEIPQVVTEAISSTVATGGPALAAGSQVSRLAQPDTVVRVLDCRHSGANDPGACATPEEAPGGDFRVERCGASLLKVSPIEGEERAS</sequence>
<dbReference type="PANTHER" id="PTHR43798:SF33">
    <property type="entry name" value="HYDROLASE, PUTATIVE (AFU_ORTHOLOGUE AFUA_2G14860)-RELATED"/>
    <property type="match status" value="1"/>
</dbReference>
<dbReference type="AlphaFoldDB" id="A0A1X0I8I3"/>
<dbReference type="Proteomes" id="UP000192513">
    <property type="component" value="Unassembled WGS sequence"/>
</dbReference>
<evidence type="ECO:0000313" key="2">
    <source>
        <dbReference type="EMBL" id="ORB39162.1"/>
    </source>
</evidence>
<keyword evidence="3" id="KW-1185">Reference proteome</keyword>
<evidence type="ECO:0000259" key="1">
    <source>
        <dbReference type="Pfam" id="PF00561"/>
    </source>
</evidence>
<dbReference type="RefSeq" id="WP_158086233.1">
    <property type="nucleotide sequence ID" value="NZ_AP022619.1"/>
</dbReference>